<keyword evidence="2" id="KW-1185">Reference proteome</keyword>
<name>A0A395MK48_9HYPO</name>
<comment type="caution">
    <text evidence="1">The sequence shown here is derived from an EMBL/GenBank/DDBJ whole genome shotgun (WGS) entry which is preliminary data.</text>
</comment>
<organism evidence="1 2">
    <name type="scientific">Fusarium flagelliforme</name>
    <dbReference type="NCBI Taxonomy" id="2675880"/>
    <lineage>
        <taxon>Eukaryota</taxon>
        <taxon>Fungi</taxon>
        <taxon>Dikarya</taxon>
        <taxon>Ascomycota</taxon>
        <taxon>Pezizomycotina</taxon>
        <taxon>Sordariomycetes</taxon>
        <taxon>Hypocreomycetidae</taxon>
        <taxon>Hypocreales</taxon>
        <taxon>Nectriaceae</taxon>
        <taxon>Fusarium</taxon>
        <taxon>Fusarium incarnatum-equiseti species complex</taxon>
    </lineage>
</organism>
<reference evidence="1 2" key="1">
    <citation type="journal article" date="2018" name="PLoS Pathog.">
        <title>Evolution of structural diversity of trichothecenes, a family of toxins produced by plant pathogenic and entomopathogenic fungi.</title>
        <authorList>
            <person name="Proctor R.H."/>
            <person name="McCormick S.P."/>
            <person name="Kim H.S."/>
            <person name="Cardoza R.E."/>
            <person name="Stanley A.M."/>
            <person name="Lindo L."/>
            <person name="Kelly A."/>
            <person name="Brown D.W."/>
            <person name="Lee T."/>
            <person name="Vaughan M.M."/>
            <person name="Alexander N.J."/>
            <person name="Busman M."/>
            <person name="Gutierrez S."/>
        </authorList>
    </citation>
    <scope>NUCLEOTIDE SEQUENCE [LARGE SCALE GENOMIC DNA]</scope>
    <source>
        <strain evidence="1 2">NRRL 13405</strain>
    </source>
</reference>
<protein>
    <submittedName>
        <fullName evidence="1">Carbohydrate binding domain-containing protein</fullName>
    </submittedName>
</protein>
<gene>
    <name evidence="1" type="ORF">FIE12Z_7728</name>
</gene>
<dbReference type="AlphaFoldDB" id="A0A395MK48"/>
<dbReference type="Proteomes" id="UP000265631">
    <property type="component" value="Unassembled WGS sequence"/>
</dbReference>
<dbReference type="STRING" id="2594813.A0A395MK48"/>
<accession>A0A395MK48</accession>
<proteinExistence type="predicted"/>
<dbReference type="OrthoDB" id="3562088at2759"/>
<dbReference type="EMBL" id="PXXK01000222">
    <property type="protein sequence ID" value="RFN48005.1"/>
    <property type="molecule type" value="Genomic_DNA"/>
</dbReference>
<evidence type="ECO:0000313" key="1">
    <source>
        <dbReference type="EMBL" id="RFN48005.1"/>
    </source>
</evidence>
<sequence>MRVANILLTGASGLGALAQVPDHLNKRAACNRDNLFRCFIDQRYSSQASDFCAELVPFTATVATSIATITTTIESTTTADAVEVTETHKTTVFTETIPTATTVVTAGAADAADAADAVKRQVAANPTKCMTNGVTYPASRITSACSCISVPASTVSVTHVVSTETITEINTIITTPRATVTSWETVFTVTTGGTSTITVLPTQVNRLINGDFETGDSTGWKLSPDSWKGDFYKLGAPQNQWMYSVYDAAGELGILRQVKPVYLEAGSYQIGLHAPPTKFPLISAYWEKVVRYELVNHATETTISPKFGGSKVVAAAGTIVVPLQAGFDVPETAEGYYDVALRFLERPPEGQLKGAYSKIDNLYLQKV</sequence>
<evidence type="ECO:0000313" key="2">
    <source>
        <dbReference type="Proteomes" id="UP000265631"/>
    </source>
</evidence>